<feature type="transmembrane region" description="Helical" evidence="1">
    <location>
        <begin position="104"/>
        <end position="128"/>
    </location>
</feature>
<dbReference type="Proteomes" id="UP000515158">
    <property type="component" value="Unplaced"/>
</dbReference>
<keyword evidence="1" id="KW-1133">Transmembrane helix</keyword>
<keyword evidence="1" id="KW-0472">Membrane</keyword>
<organism evidence="3">
    <name type="scientific">Thrips palmi</name>
    <name type="common">Melon thrips</name>
    <dbReference type="NCBI Taxonomy" id="161013"/>
    <lineage>
        <taxon>Eukaryota</taxon>
        <taxon>Metazoa</taxon>
        <taxon>Ecdysozoa</taxon>
        <taxon>Arthropoda</taxon>
        <taxon>Hexapoda</taxon>
        <taxon>Insecta</taxon>
        <taxon>Pterygota</taxon>
        <taxon>Neoptera</taxon>
        <taxon>Paraneoptera</taxon>
        <taxon>Thysanoptera</taxon>
        <taxon>Terebrantia</taxon>
        <taxon>Thripoidea</taxon>
        <taxon>Thripidae</taxon>
        <taxon>Thrips</taxon>
    </lineage>
</organism>
<gene>
    <name evidence="3" type="primary">LOC117648374</name>
</gene>
<accession>A0A6P8Z8V5</accession>
<dbReference type="AlphaFoldDB" id="A0A6P8Z8V5"/>
<dbReference type="RefSeq" id="XP_034246776.1">
    <property type="nucleotide sequence ID" value="XM_034390885.1"/>
</dbReference>
<sequence length="218" mass="24489">MALYFLDFRTSAMEPKRRNGSCLPVVERGCCCDLKTCCLFQGWLVVIGSTTSILWSLWNLFILSNACNQVAKWVLERNGPNVTCFMSEDVQKEEDMPDFEIATIFARGSIAIDLVVVSAFLATAALFLKGIYKNEPAKMVHFVRILWVKLVLGTIAVVLVAVMITPMALAGFAYLGYVLYCLICANSLRIHMETKYVPFYSTENLMQPPTLQSAKLRF</sequence>
<dbReference type="KEGG" id="tpal:117648374"/>
<reference evidence="3" key="1">
    <citation type="submission" date="2025-08" db="UniProtKB">
        <authorList>
            <consortium name="RefSeq"/>
        </authorList>
    </citation>
    <scope>IDENTIFICATION</scope>
    <source>
        <tissue evidence="3">Total insect</tissue>
    </source>
</reference>
<dbReference type="GeneID" id="117648374"/>
<evidence type="ECO:0000313" key="3">
    <source>
        <dbReference type="RefSeq" id="XP_034246776.1"/>
    </source>
</evidence>
<evidence type="ECO:0000313" key="2">
    <source>
        <dbReference type="Proteomes" id="UP000515158"/>
    </source>
</evidence>
<name>A0A6P8Z8V5_THRPL</name>
<dbReference type="OrthoDB" id="8232683at2759"/>
<feature type="transmembrane region" description="Helical" evidence="1">
    <location>
        <begin position="140"/>
        <end position="162"/>
    </location>
</feature>
<keyword evidence="1" id="KW-0812">Transmembrane</keyword>
<evidence type="ECO:0000256" key="1">
    <source>
        <dbReference type="SAM" id="Phobius"/>
    </source>
</evidence>
<protein>
    <submittedName>
        <fullName evidence="3">Uncharacterized protein LOC117648374</fullName>
    </submittedName>
</protein>
<dbReference type="InParanoid" id="A0A6P8Z8V5"/>
<proteinExistence type="predicted"/>
<feature type="transmembrane region" description="Helical" evidence="1">
    <location>
        <begin position="168"/>
        <end position="188"/>
    </location>
</feature>
<feature type="transmembrane region" description="Helical" evidence="1">
    <location>
        <begin position="43"/>
        <end position="63"/>
    </location>
</feature>
<keyword evidence="2" id="KW-1185">Reference proteome</keyword>